<dbReference type="EMBL" id="CAJFDI010000001">
    <property type="protein sequence ID" value="CAD5212012.1"/>
    <property type="molecule type" value="Genomic_DNA"/>
</dbReference>
<sequence>MTKRDAKAPTFVMITSNQLHLQFNHQLSPNTVGQASGHGSCHPTEPQVHTVQAEVLPAVMAPPLVRQHQTGVPEEGKEGPSSTLGLSGFGQNPAPTVQAEHLPAVAGTERSSSPLDLSAPSALMHTPVYSPGHSTLHGVPSIKSMEVFDEGEDWAVDEPVEARMKRLEDERKLWKDECRRMWLRQATLEKNLSYYEGAIEEAQHELKKAKDEAAAAIKKAEEEAESKVNEIQRKYFGALTEADRAQRKQRETEAEVVRLQQRLMDNLKKAAPRSPRKDRSRSPTTARPPTPEAQPEVTPPMPEAQPQNEPEPEQQSIDVPVEEQHEAPGPVRRRMPKCRRRCCYQPPPAPQVPRPPRRSREVEKLGPIIEAVVFEERPRRSRQPPARLMVDMVRRKKNPSSGKSRALEPWIRWRHIKPISSRPVQTEVDLEPSPPELVRGASVNQSMKLRLLHTSSIAHQIKTTEESERQRIHGQSLENEQWLLEFDGFGTNCGTFFLLQLSRSRPSRMDMKLSYFGPNLLFLGIRTNSVSRNRNGRPGHAHVGMHAPLERRWTGYVARKSQLSTSELHLPRRADQLHAAIGDVLHLAKRLPRGPRPVRDHAAQELGLHRRPVPRILEMHQPPPLELQQPVAPGGRRVTAEGLGVRKIEAKRNLGFLDLLDYDEKELGAQFNCDGRILYDCLRYIPSLDVEATIKPQSPQVLSRYPPPKG</sequence>
<keyword evidence="1" id="KW-0175">Coiled coil</keyword>
<dbReference type="AlphaFoldDB" id="A0A811KAN1"/>
<feature type="coiled-coil region" evidence="1">
    <location>
        <begin position="192"/>
        <end position="262"/>
    </location>
</feature>
<reference evidence="3" key="1">
    <citation type="submission" date="2020-09" db="EMBL/GenBank/DDBJ databases">
        <authorList>
            <person name="Kikuchi T."/>
        </authorList>
    </citation>
    <scope>NUCLEOTIDE SEQUENCE</scope>
    <source>
        <strain evidence="3">Ka4C1</strain>
    </source>
</reference>
<proteinExistence type="predicted"/>
<comment type="caution">
    <text evidence="3">The sequence shown here is derived from an EMBL/GenBank/DDBJ whole genome shotgun (WGS) entry which is preliminary data.</text>
</comment>
<gene>
    <name evidence="3" type="ORF">BXYJ_LOCUS2706</name>
</gene>
<keyword evidence="4" id="KW-1185">Reference proteome</keyword>
<name>A0A811KAN1_BURXY</name>
<accession>A0A811KAN1</accession>
<feature type="compositionally biased region" description="Pro residues" evidence="2">
    <location>
        <begin position="286"/>
        <end position="303"/>
    </location>
</feature>
<dbReference type="Proteomes" id="UP000659654">
    <property type="component" value="Unassembled WGS sequence"/>
</dbReference>
<feature type="region of interest" description="Disordered" evidence="2">
    <location>
        <begin position="68"/>
        <end position="95"/>
    </location>
</feature>
<evidence type="ECO:0000256" key="2">
    <source>
        <dbReference type="SAM" id="MobiDB-lite"/>
    </source>
</evidence>
<dbReference type="Proteomes" id="UP000582659">
    <property type="component" value="Unassembled WGS sequence"/>
</dbReference>
<protein>
    <submittedName>
        <fullName evidence="3">(pine wood nematode) hypothetical protein</fullName>
    </submittedName>
</protein>
<feature type="compositionally biased region" description="Polar residues" evidence="2">
    <location>
        <begin position="80"/>
        <end position="95"/>
    </location>
</feature>
<dbReference type="EMBL" id="CAJFCV020000001">
    <property type="protein sequence ID" value="CAG9089621.1"/>
    <property type="molecule type" value="Genomic_DNA"/>
</dbReference>
<evidence type="ECO:0000313" key="3">
    <source>
        <dbReference type="EMBL" id="CAD5212012.1"/>
    </source>
</evidence>
<evidence type="ECO:0000313" key="4">
    <source>
        <dbReference type="Proteomes" id="UP000659654"/>
    </source>
</evidence>
<dbReference type="SMR" id="A0A811KAN1"/>
<organism evidence="3 4">
    <name type="scientific">Bursaphelenchus xylophilus</name>
    <name type="common">Pinewood nematode worm</name>
    <name type="synonym">Aphelenchoides xylophilus</name>
    <dbReference type="NCBI Taxonomy" id="6326"/>
    <lineage>
        <taxon>Eukaryota</taxon>
        <taxon>Metazoa</taxon>
        <taxon>Ecdysozoa</taxon>
        <taxon>Nematoda</taxon>
        <taxon>Chromadorea</taxon>
        <taxon>Rhabditida</taxon>
        <taxon>Tylenchina</taxon>
        <taxon>Tylenchomorpha</taxon>
        <taxon>Aphelenchoidea</taxon>
        <taxon>Aphelenchoididae</taxon>
        <taxon>Bursaphelenchus</taxon>
    </lineage>
</organism>
<dbReference type="OrthoDB" id="5800095at2759"/>
<feature type="region of interest" description="Disordered" evidence="2">
    <location>
        <begin position="265"/>
        <end position="333"/>
    </location>
</feature>
<evidence type="ECO:0000256" key="1">
    <source>
        <dbReference type="SAM" id="Coils"/>
    </source>
</evidence>